<keyword evidence="2" id="KW-1185">Reference proteome</keyword>
<organism evidence="1 2">
    <name type="scientific">Paradevosia tibetensis</name>
    <dbReference type="NCBI Taxonomy" id="1447062"/>
    <lineage>
        <taxon>Bacteria</taxon>
        <taxon>Pseudomonadati</taxon>
        <taxon>Pseudomonadota</taxon>
        <taxon>Alphaproteobacteria</taxon>
        <taxon>Hyphomicrobiales</taxon>
        <taxon>Devosiaceae</taxon>
        <taxon>Paradevosia</taxon>
    </lineage>
</organism>
<reference evidence="1 2" key="1">
    <citation type="journal article" date="2015" name="Int. J. Syst. Evol. Microbiol.">
        <title>Youhaiella tibetensis gen. nov., sp. nov., isolated from subsurface sediment.</title>
        <authorList>
            <person name="Wang Y.X."/>
            <person name="Huang F.Q."/>
            <person name="Nogi Y."/>
            <person name="Pang S.J."/>
            <person name="Wang P.K."/>
            <person name="Lv J."/>
        </authorList>
    </citation>
    <scope>NUCLEOTIDE SEQUENCE [LARGE SCALE GENOMIC DNA]</scope>
    <source>
        <strain evidence="2">fig4</strain>
    </source>
</reference>
<evidence type="ECO:0000313" key="1">
    <source>
        <dbReference type="EMBL" id="QEE19371.1"/>
    </source>
</evidence>
<dbReference type="AlphaFoldDB" id="A0A5B9DJA3"/>
<sequence>MNIDSSRFKSSAFERLGISVKSASIPQETVDYFRKQQEADAEAGKAAPLAPQAEAESQRSSWPIISANAAFLIHLLADDGSTR</sequence>
<dbReference type="KEGG" id="yti:FNA67_03920"/>
<accession>A0A5B9DJA3</accession>
<gene>
    <name evidence="1" type="ORF">FNA67_03920</name>
</gene>
<dbReference type="Proteomes" id="UP000321062">
    <property type="component" value="Chromosome"/>
</dbReference>
<evidence type="ECO:0000313" key="2">
    <source>
        <dbReference type="Proteomes" id="UP000321062"/>
    </source>
</evidence>
<dbReference type="EMBL" id="CP041690">
    <property type="protein sequence ID" value="QEE19371.1"/>
    <property type="molecule type" value="Genomic_DNA"/>
</dbReference>
<name>A0A5B9DJA3_9HYPH</name>
<protein>
    <submittedName>
        <fullName evidence="1">Uncharacterized protein</fullName>
    </submittedName>
</protein>
<dbReference type="RefSeq" id="WP_147655144.1">
    <property type="nucleotide sequence ID" value="NZ_BMFM01000001.1"/>
</dbReference>
<proteinExistence type="predicted"/>